<gene>
    <name evidence="7" type="ORF">HHI36_017797</name>
</gene>
<evidence type="ECO:0000256" key="1">
    <source>
        <dbReference type="ARBA" id="ARBA00004275"/>
    </source>
</evidence>
<keyword evidence="4" id="KW-0576">Peroxisome</keyword>
<feature type="domain" description="AMP-binding enzyme C-terminal" evidence="6">
    <location>
        <begin position="431"/>
        <end position="507"/>
    </location>
</feature>
<dbReference type="SUPFAM" id="SSF56801">
    <property type="entry name" value="Acetyl-CoA synthetase-like"/>
    <property type="match status" value="1"/>
</dbReference>
<comment type="similarity">
    <text evidence="2">Belongs to the ATP-dependent AMP-binding enzyme family.</text>
</comment>
<dbReference type="FunFam" id="3.30.300.30:FF:000007">
    <property type="entry name" value="4-coumarate--CoA ligase 2"/>
    <property type="match status" value="1"/>
</dbReference>
<dbReference type="AlphaFoldDB" id="A0ABD2NNM4"/>
<keyword evidence="3" id="KW-0436">Ligase</keyword>
<dbReference type="Pfam" id="PF13193">
    <property type="entry name" value="AMP-binding_C"/>
    <property type="match status" value="1"/>
</dbReference>
<protein>
    <submittedName>
        <fullName evidence="7">Uncharacterized protein</fullName>
    </submittedName>
</protein>
<keyword evidence="8" id="KW-1185">Reference proteome</keyword>
<organism evidence="7 8">
    <name type="scientific">Cryptolaemus montrouzieri</name>
    <dbReference type="NCBI Taxonomy" id="559131"/>
    <lineage>
        <taxon>Eukaryota</taxon>
        <taxon>Metazoa</taxon>
        <taxon>Ecdysozoa</taxon>
        <taxon>Arthropoda</taxon>
        <taxon>Hexapoda</taxon>
        <taxon>Insecta</taxon>
        <taxon>Pterygota</taxon>
        <taxon>Neoptera</taxon>
        <taxon>Endopterygota</taxon>
        <taxon>Coleoptera</taxon>
        <taxon>Polyphaga</taxon>
        <taxon>Cucujiformia</taxon>
        <taxon>Coccinelloidea</taxon>
        <taxon>Coccinellidae</taxon>
        <taxon>Scymninae</taxon>
        <taxon>Scymnini</taxon>
        <taxon>Cryptolaemus</taxon>
    </lineage>
</organism>
<evidence type="ECO:0000256" key="4">
    <source>
        <dbReference type="ARBA" id="ARBA00023140"/>
    </source>
</evidence>
<dbReference type="InterPro" id="IPR000873">
    <property type="entry name" value="AMP-dep_synth/lig_dom"/>
</dbReference>
<dbReference type="GO" id="GO:0005777">
    <property type="term" value="C:peroxisome"/>
    <property type="evidence" value="ECO:0007669"/>
    <property type="project" value="UniProtKB-SubCell"/>
</dbReference>
<accession>A0ABD2NNM4</accession>
<comment type="caution">
    <text evidence="7">The sequence shown here is derived from an EMBL/GenBank/DDBJ whole genome shotgun (WGS) entry which is preliminary data.</text>
</comment>
<feature type="domain" description="AMP-dependent synthetase/ligase" evidence="5">
    <location>
        <begin position="42"/>
        <end position="382"/>
    </location>
</feature>
<evidence type="ECO:0000313" key="8">
    <source>
        <dbReference type="Proteomes" id="UP001516400"/>
    </source>
</evidence>
<evidence type="ECO:0000313" key="7">
    <source>
        <dbReference type="EMBL" id="KAL3280308.1"/>
    </source>
</evidence>
<dbReference type="Gene3D" id="3.30.300.30">
    <property type="match status" value="1"/>
</dbReference>
<dbReference type="InterPro" id="IPR045851">
    <property type="entry name" value="AMP-bd_C_sf"/>
</dbReference>
<name>A0ABD2NNM4_9CUCU</name>
<sequence>MDKNIVKGPELQRDIDLNVGELTFICLNNFEDNVIQIDPLTEEQLTAGGVLRKGIRLAKFLKQHGIGHGDTVSIMSENRIEFCLVPVAAFFIGATFAPLNPDYTPNELKHTLNLSKPKVIFSSPTSLAKLCAIKKDHPYLKLLVSFDSNQSTQTSIAFNPIVKGGENDELDPKFQVPPYDPKETVATILCSSGTTGLPKGVMCTHDNITAFIDIAKVSFARLLEAEGDQEEECGIGIIPFFHSFGFMTMFLNILQGKPYVVLKKFIPKLFLDVIVKYKVRRLLVPPPISLFLVKNPIAQTYDLSCLKEVLVGAAPLPRDAEISLSKRFKVRHVGQSYGMTETTLGVMTNPPDKTKLGSVGIVMPGMMAKVIDDNGNALGPNQEEATRNCIDENGWLHTGDVAYYDDDQYFFIVDRMKELIKYNAFQVPPAELESLLMSHPGVLDAAVVGLPDDYAGELPLAFVVKKEDVNVTSEELQKYIAGQVSSPKQLRGGVRFIKEIPRNPSGKILRRVLKELAIKSTNSKL</sequence>
<dbReference type="PANTHER" id="PTHR24096">
    <property type="entry name" value="LONG-CHAIN-FATTY-ACID--COA LIGASE"/>
    <property type="match status" value="1"/>
</dbReference>
<reference evidence="7 8" key="1">
    <citation type="journal article" date="2021" name="BMC Biol.">
        <title>Horizontally acquired antibacterial genes associated with adaptive radiation of ladybird beetles.</title>
        <authorList>
            <person name="Li H.S."/>
            <person name="Tang X.F."/>
            <person name="Huang Y.H."/>
            <person name="Xu Z.Y."/>
            <person name="Chen M.L."/>
            <person name="Du X.Y."/>
            <person name="Qiu B.Y."/>
            <person name="Chen P.T."/>
            <person name="Zhang W."/>
            <person name="Slipinski A."/>
            <person name="Escalona H.E."/>
            <person name="Waterhouse R.M."/>
            <person name="Zwick A."/>
            <person name="Pang H."/>
        </authorList>
    </citation>
    <scope>NUCLEOTIDE SEQUENCE [LARGE SCALE GENOMIC DNA]</scope>
    <source>
        <strain evidence="7">SYSU2018</strain>
    </source>
</reference>
<dbReference type="Proteomes" id="UP001516400">
    <property type="component" value="Unassembled WGS sequence"/>
</dbReference>
<dbReference type="Gene3D" id="3.40.50.980">
    <property type="match status" value="2"/>
</dbReference>
<dbReference type="Gene3D" id="2.30.38.10">
    <property type="entry name" value="Luciferase, Domain 3"/>
    <property type="match status" value="2"/>
</dbReference>
<dbReference type="Pfam" id="PF00501">
    <property type="entry name" value="AMP-binding"/>
    <property type="match status" value="1"/>
</dbReference>
<proteinExistence type="inferred from homology"/>
<dbReference type="PROSITE" id="PS00455">
    <property type="entry name" value="AMP_BINDING"/>
    <property type="match status" value="1"/>
</dbReference>
<dbReference type="PANTHER" id="PTHR24096:SF149">
    <property type="entry name" value="AMP-BINDING DOMAIN-CONTAINING PROTEIN-RELATED"/>
    <property type="match status" value="1"/>
</dbReference>
<dbReference type="EMBL" id="JABFTP020000124">
    <property type="protein sequence ID" value="KAL3280308.1"/>
    <property type="molecule type" value="Genomic_DNA"/>
</dbReference>
<dbReference type="CDD" id="cd05911">
    <property type="entry name" value="Firefly_Luc_like"/>
    <property type="match status" value="1"/>
</dbReference>
<evidence type="ECO:0000256" key="3">
    <source>
        <dbReference type="ARBA" id="ARBA00022598"/>
    </source>
</evidence>
<evidence type="ECO:0000256" key="2">
    <source>
        <dbReference type="ARBA" id="ARBA00006432"/>
    </source>
</evidence>
<comment type="subcellular location">
    <subcellularLocation>
        <location evidence="1">Peroxisome</location>
    </subcellularLocation>
</comment>
<dbReference type="InterPro" id="IPR020845">
    <property type="entry name" value="AMP-binding_CS"/>
</dbReference>
<evidence type="ECO:0000259" key="6">
    <source>
        <dbReference type="Pfam" id="PF13193"/>
    </source>
</evidence>
<evidence type="ECO:0000259" key="5">
    <source>
        <dbReference type="Pfam" id="PF00501"/>
    </source>
</evidence>
<dbReference type="InterPro" id="IPR025110">
    <property type="entry name" value="AMP-bd_C"/>
</dbReference>
<dbReference type="GO" id="GO:0016874">
    <property type="term" value="F:ligase activity"/>
    <property type="evidence" value="ECO:0007669"/>
    <property type="project" value="UniProtKB-KW"/>
</dbReference>